<dbReference type="Pfam" id="PF12688">
    <property type="entry name" value="TPR_5"/>
    <property type="match status" value="1"/>
</dbReference>
<gene>
    <name evidence="2" type="ORF">ACFWJN_19200</name>
</gene>
<name>A0ABW6FRC3_9ACTN</name>
<evidence type="ECO:0000259" key="1">
    <source>
        <dbReference type="Pfam" id="PF12688"/>
    </source>
</evidence>
<organism evidence="2 3">
    <name type="scientific">Streptomyces albidochromogenes</name>
    <dbReference type="NCBI Taxonomy" id="329524"/>
    <lineage>
        <taxon>Bacteria</taxon>
        <taxon>Bacillati</taxon>
        <taxon>Actinomycetota</taxon>
        <taxon>Actinomycetes</taxon>
        <taxon>Kitasatosporales</taxon>
        <taxon>Streptomycetaceae</taxon>
        <taxon>Streptomyces</taxon>
    </lineage>
</organism>
<protein>
    <submittedName>
        <fullName evidence="2">Tetratricopeptide repeat protein</fullName>
    </submittedName>
</protein>
<dbReference type="Proteomes" id="UP001598448">
    <property type="component" value="Unassembled WGS sequence"/>
</dbReference>
<accession>A0ABW6FRC3</accession>
<proteinExistence type="predicted"/>
<reference evidence="2 3" key="1">
    <citation type="submission" date="2024-09" db="EMBL/GenBank/DDBJ databases">
        <title>The Natural Products Discovery Center: Release of the First 8490 Sequenced Strains for Exploring Actinobacteria Biosynthetic Diversity.</title>
        <authorList>
            <person name="Kalkreuter E."/>
            <person name="Kautsar S.A."/>
            <person name="Yang D."/>
            <person name="Bader C.D."/>
            <person name="Teijaro C.N."/>
            <person name="Fluegel L."/>
            <person name="Davis C.M."/>
            <person name="Simpson J.R."/>
            <person name="Lauterbach L."/>
            <person name="Steele A.D."/>
            <person name="Gui C."/>
            <person name="Meng S."/>
            <person name="Li G."/>
            <person name="Viehrig K."/>
            <person name="Ye F."/>
            <person name="Su P."/>
            <person name="Kiefer A.F."/>
            <person name="Nichols A."/>
            <person name="Cepeda A.J."/>
            <person name="Yan W."/>
            <person name="Fan B."/>
            <person name="Jiang Y."/>
            <person name="Adhikari A."/>
            <person name="Zheng C.-J."/>
            <person name="Schuster L."/>
            <person name="Cowan T.M."/>
            <person name="Smanski M.J."/>
            <person name="Chevrette M.G."/>
            <person name="De Carvalho L.P.S."/>
            <person name="Shen B."/>
        </authorList>
    </citation>
    <scope>NUCLEOTIDE SEQUENCE [LARGE SCALE GENOMIC DNA]</scope>
    <source>
        <strain evidence="2 3">NPDC058348</strain>
    </source>
</reference>
<dbReference type="Gene3D" id="1.25.40.10">
    <property type="entry name" value="Tetratricopeptide repeat domain"/>
    <property type="match status" value="1"/>
</dbReference>
<evidence type="ECO:0000313" key="2">
    <source>
        <dbReference type="EMBL" id="MFD5101068.1"/>
    </source>
</evidence>
<dbReference type="RefSeq" id="WP_386715855.1">
    <property type="nucleotide sequence ID" value="NZ_JBHXIJ010000136.1"/>
</dbReference>
<dbReference type="InterPro" id="IPR041656">
    <property type="entry name" value="TPR_5"/>
</dbReference>
<dbReference type="InterPro" id="IPR011990">
    <property type="entry name" value="TPR-like_helical_dom_sf"/>
</dbReference>
<sequence>MNGDQERDAALARAVRLREDGRAEEARVQLLALAERYPRDARIAYQTAWAHDVLGLEHEAVPFYERSLSVPGLPAEDRHGVFLGLGSTYRVLGRYAAALRTLRLGLAEFPGDPALESFLAMALYNTGEGREAVRTLLRALAATSADPRVGTYRRAIEQYADDLDATHPPQEAPQPGP</sequence>
<comment type="caution">
    <text evidence="2">The sequence shown here is derived from an EMBL/GenBank/DDBJ whole genome shotgun (WGS) entry which is preliminary data.</text>
</comment>
<feature type="domain" description="Tetratrico peptide repeat group 5" evidence="1">
    <location>
        <begin position="43"/>
        <end position="163"/>
    </location>
</feature>
<dbReference type="SUPFAM" id="SSF48452">
    <property type="entry name" value="TPR-like"/>
    <property type="match status" value="1"/>
</dbReference>
<keyword evidence="3" id="KW-1185">Reference proteome</keyword>
<dbReference type="EMBL" id="JBHXIJ010000136">
    <property type="protein sequence ID" value="MFD5101068.1"/>
    <property type="molecule type" value="Genomic_DNA"/>
</dbReference>
<evidence type="ECO:0000313" key="3">
    <source>
        <dbReference type="Proteomes" id="UP001598448"/>
    </source>
</evidence>